<name>A0A494W7L5_9SPHN</name>
<dbReference type="InterPro" id="IPR000994">
    <property type="entry name" value="Pept_M24"/>
</dbReference>
<keyword evidence="2" id="KW-0378">Hydrolase</keyword>
<feature type="domain" description="Creatinase N-terminal" evidence="5">
    <location>
        <begin position="7"/>
        <end position="132"/>
    </location>
</feature>
<evidence type="ECO:0000313" key="8">
    <source>
        <dbReference type="Proteomes" id="UP000279959"/>
    </source>
</evidence>
<evidence type="ECO:0000259" key="4">
    <source>
        <dbReference type="Pfam" id="PF00557"/>
    </source>
</evidence>
<dbReference type="PANTHER" id="PTHR43763">
    <property type="entry name" value="XAA-PRO AMINOPEPTIDASE 1"/>
    <property type="match status" value="1"/>
</dbReference>
<accession>A0A494W7L5</accession>
<reference evidence="7 8" key="1">
    <citation type="submission" date="2018-05" db="EMBL/GenBank/DDBJ databases">
        <title>Complete Genome Sequence of the Nonylphenol-Degrading Bacterium Sphingobium amiense DSM 16289T.</title>
        <authorList>
            <person name="Ootsuka M."/>
            <person name="Nishizawa T."/>
            <person name="Ohta H."/>
        </authorList>
    </citation>
    <scope>NUCLEOTIDE SEQUENCE [LARGE SCALE GENOMIC DNA]</scope>
    <source>
        <strain evidence="7 8">DSM 16289</strain>
    </source>
</reference>
<feature type="domain" description="Peptidase M24" evidence="4">
    <location>
        <begin position="322"/>
        <end position="534"/>
    </location>
</feature>
<dbReference type="Pfam" id="PF16188">
    <property type="entry name" value="Peptidase_M24_C"/>
    <property type="match status" value="1"/>
</dbReference>
<dbReference type="InterPro" id="IPR050422">
    <property type="entry name" value="X-Pro_aminopeptidase_P"/>
</dbReference>
<dbReference type="InterPro" id="IPR000587">
    <property type="entry name" value="Creatinase_N"/>
</dbReference>
<proteinExistence type="predicted"/>
<evidence type="ECO:0000313" key="7">
    <source>
        <dbReference type="EMBL" id="BBD99138.1"/>
    </source>
</evidence>
<evidence type="ECO:0000259" key="6">
    <source>
        <dbReference type="Pfam" id="PF16188"/>
    </source>
</evidence>
<dbReference type="AlphaFoldDB" id="A0A494W7L5"/>
<evidence type="ECO:0000256" key="2">
    <source>
        <dbReference type="ARBA" id="ARBA00022801"/>
    </source>
</evidence>
<organism evidence="7 8">
    <name type="scientific">Sphingobium amiense</name>
    <dbReference type="NCBI Taxonomy" id="135719"/>
    <lineage>
        <taxon>Bacteria</taxon>
        <taxon>Pseudomonadati</taxon>
        <taxon>Pseudomonadota</taxon>
        <taxon>Alphaproteobacteria</taxon>
        <taxon>Sphingomonadales</taxon>
        <taxon>Sphingomonadaceae</taxon>
        <taxon>Sphingobium</taxon>
    </lineage>
</organism>
<gene>
    <name evidence="7" type="ORF">SAMIE_1026390</name>
</gene>
<dbReference type="Gene3D" id="3.40.350.10">
    <property type="entry name" value="Creatinase/prolidase N-terminal domain"/>
    <property type="match status" value="2"/>
</dbReference>
<dbReference type="Pfam" id="PF00557">
    <property type="entry name" value="Peptidase_M24"/>
    <property type="match status" value="1"/>
</dbReference>
<dbReference type="InterPro" id="IPR029149">
    <property type="entry name" value="Creatin/AminoP/Spt16_N"/>
</dbReference>
<dbReference type="EMBL" id="AP018664">
    <property type="protein sequence ID" value="BBD99138.1"/>
    <property type="molecule type" value="Genomic_DNA"/>
</dbReference>
<protein>
    <recommendedName>
        <fullName evidence="9">Aminopeptidase P family protein</fullName>
    </recommendedName>
</protein>
<keyword evidence="8" id="KW-1185">Reference proteome</keyword>
<keyword evidence="1" id="KW-0479">Metal-binding</keyword>
<dbReference type="Pfam" id="PF16189">
    <property type="entry name" value="Creatinase_N_2"/>
    <property type="match status" value="1"/>
</dbReference>
<dbReference type="InterPro" id="IPR032416">
    <property type="entry name" value="Peptidase_M24_C"/>
</dbReference>
<dbReference type="PANTHER" id="PTHR43763:SF6">
    <property type="entry name" value="XAA-PRO AMINOPEPTIDASE 1"/>
    <property type="match status" value="1"/>
</dbReference>
<dbReference type="SUPFAM" id="SSF53092">
    <property type="entry name" value="Creatinase/prolidase N-terminal domain"/>
    <property type="match status" value="1"/>
</dbReference>
<dbReference type="FunFam" id="3.90.230.10:FF:000007">
    <property type="entry name" value="Xaa-Pro aminopeptidase P"/>
    <property type="match status" value="1"/>
</dbReference>
<dbReference type="SUPFAM" id="SSF55920">
    <property type="entry name" value="Creatinase/aminopeptidase"/>
    <property type="match status" value="1"/>
</dbReference>
<dbReference type="KEGG" id="sami:SAMIE_1026390"/>
<evidence type="ECO:0000259" key="5">
    <source>
        <dbReference type="Pfam" id="PF01321"/>
    </source>
</evidence>
<sequence length="611" mass="67313">MMSNLIALQSRLAQTDCSALLLPSSDEFLSEYARPRDRRLSWVSGFTGSMGAMIVARDAAAIFVDGRYTEQATRQVDSERVEVCGFGIAAQVAWLQSRLGAGATLAIDTRLHSEQELRRLSDALRDARIEPVLQPRNLIDEVWLDGRPEDSRASVFDYDVRYAGLPREEKIATARSRIATRGQSLLVVADPEDVAWLLNIRSNDSREALARQSLSDPVSQFRVPVPLSRVLLPAEGAPLWFMDRSRLEPALIAALEGMVTICPPDDFDAALARLAEGQRVAANVRRTNHHHATIVQSAGTLENDAGVVAARGIKHENEIAAARHGHKVDAAAVIRFLAWLQDSVGKGTVTELDAAEKVTRIRAEHEEYLGPSMSNLSASGPNAALPHYVPSPDTNRVINDHPIYWLDSGGQYLGCSTDNTVCFAVGEPERKHVLAHTLVVKGWLALGRARFPEGVDSSQLDSFARQHLWHHGMDFRHGTGHGVGNFMNIHEVPHIRREIDHPAIAPIVAGMIISNEPGYYEEGDFGVRIESHILAVPSQFPGYLEFETLSTLPLDPNLVDETLLDRSEAEWLAAYHDRLVDGYRDMLDGPSLTWLENIAGKFRAMALAKGA</sequence>
<feature type="domain" description="Peptidase M24 C-terminal" evidence="6">
    <location>
        <begin position="542"/>
        <end position="597"/>
    </location>
</feature>
<dbReference type="GO" id="GO:0016787">
    <property type="term" value="F:hydrolase activity"/>
    <property type="evidence" value="ECO:0007669"/>
    <property type="project" value="UniProtKB-KW"/>
</dbReference>
<evidence type="ECO:0008006" key="9">
    <source>
        <dbReference type="Google" id="ProtNLM"/>
    </source>
</evidence>
<dbReference type="GO" id="GO:0046872">
    <property type="term" value="F:metal ion binding"/>
    <property type="evidence" value="ECO:0007669"/>
    <property type="project" value="UniProtKB-KW"/>
</dbReference>
<dbReference type="InterPro" id="IPR036005">
    <property type="entry name" value="Creatinase/aminopeptidase-like"/>
</dbReference>
<evidence type="ECO:0000256" key="1">
    <source>
        <dbReference type="ARBA" id="ARBA00022723"/>
    </source>
</evidence>
<dbReference type="Gene3D" id="3.90.230.10">
    <property type="entry name" value="Creatinase/methionine aminopeptidase superfamily"/>
    <property type="match status" value="1"/>
</dbReference>
<keyword evidence="3" id="KW-0464">Manganese</keyword>
<evidence type="ECO:0000256" key="3">
    <source>
        <dbReference type="ARBA" id="ARBA00023211"/>
    </source>
</evidence>
<dbReference type="Proteomes" id="UP000279959">
    <property type="component" value="Chromosome"/>
</dbReference>
<dbReference type="GO" id="GO:0005737">
    <property type="term" value="C:cytoplasm"/>
    <property type="evidence" value="ECO:0007669"/>
    <property type="project" value="UniProtKB-ARBA"/>
</dbReference>
<dbReference type="RefSeq" id="WP_066702326.1">
    <property type="nucleotide sequence ID" value="NZ_AP018664.1"/>
</dbReference>
<dbReference type="Pfam" id="PF01321">
    <property type="entry name" value="Creatinase_N"/>
    <property type="match status" value="1"/>
</dbReference>